<proteinExistence type="predicted"/>
<dbReference type="SUPFAM" id="SSF140383">
    <property type="entry name" value="BSD domain-like"/>
    <property type="match status" value="1"/>
</dbReference>
<dbReference type="Pfam" id="PF03909">
    <property type="entry name" value="BSD"/>
    <property type="match status" value="1"/>
</dbReference>
<dbReference type="PROSITE" id="PS50858">
    <property type="entry name" value="BSD"/>
    <property type="match status" value="1"/>
</dbReference>
<gene>
    <name evidence="3" type="ORF">NCGR_LOCUS20205</name>
</gene>
<evidence type="ECO:0000259" key="2">
    <source>
        <dbReference type="PROSITE" id="PS50858"/>
    </source>
</evidence>
<dbReference type="AlphaFoldDB" id="A0A811NX99"/>
<dbReference type="InterPro" id="IPR005607">
    <property type="entry name" value="BSD_dom"/>
</dbReference>
<dbReference type="SMART" id="SM00751">
    <property type="entry name" value="BSD"/>
    <property type="match status" value="1"/>
</dbReference>
<evidence type="ECO:0000256" key="1">
    <source>
        <dbReference type="SAM" id="MobiDB-lite"/>
    </source>
</evidence>
<feature type="region of interest" description="Disordered" evidence="1">
    <location>
        <begin position="77"/>
        <end position="110"/>
    </location>
</feature>
<dbReference type="PANTHER" id="PTHR31923:SF22">
    <property type="entry name" value="OS01G0766600 PROTEIN"/>
    <property type="match status" value="1"/>
</dbReference>
<protein>
    <recommendedName>
        <fullName evidence="2">BSD domain-containing protein</fullName>
    </recommendedName>
</protein>
<feature type="compositionally biased region" description="Acidic residues" evidence="1">
    <location>
        <begin position="392"/>
        <end position="405"/>
    </location>
</feature>
<evidence type="ECO:0000313" key="4">
    <source>
        <dbReference type="Proteomes" id="UP000604825"/>
    </source>
</evidence>
<feature type="compositionally biased region" description="Acidic residues" evidence="1">
    <location>
        <begin position="85"/>
        <end position="97"/>
    </location>
</feature>
<feature type="domain" description="BSD" evidence="2">
    <location>
        <begin position="195"/>
        <end position="247"/>
    </location>
</feature>
<keyword evidence="4" id="KW-1185">Reference proteome</keyword>
<dbReference type="OrthoDB" id="2021158at2759"/>
<evidence type="ECO:0000313" key="3">
    <source>
        <dbReference type="EMBL" id="CAD6229701.1"/>
    </source>
</evidence>
<comment type="caution">
    <text evidence="3">The sequence shown here is derived from an EMBL/GenBank/DDBJ whole genome shotgun (WGS) entry which is preliminary data.</text>
</comment>
<reference evidence="3" key="1">
    <citation type="submission" date="2020-10" db="EMBL/GenBank/DDBJ databases">
        <authorList>
            <person name="Han B."/>
            <person name="Lu T."/>
            <person name="Zhao Q."/>
            <person name="Huang X."/>
            <person name="Zhao Y."/>
        </authorList>
    </citation>
    <scope>NUCLEOTIDE SEQUENCE</scope>
</reference>
<organism evidence="3 4">
    <name type="scientific">Miscanthus lutarioriparius</name>
    <dbReference type="NCBI Taxonomy" id="422564"/>
    <lineage>
        <taxon>Eukaryota</taxon>
        <taxon>Viridiplantae</taxon>
        <taxon>Streptophyta</taxon>
        <taxon>Embryophyta</taxon>
        <taxon>Tracheophyta</taxon>
        <taxon>Spermatophyta</taxon>
        <taxon>Magnoliopsida</taxon>
        <taxon>Liliopsida</taxon>
        <taxon>Poales</taxon>
        <taxon>Poaceae</taxon>
        <taxon>PACMAD clade</taxon>
        <taxon>Panicoideae</taxon>
        <taxon>Andropogonodae</taxon>
        <taxon>Andropogoneae</taxon>
        <taxon>Saccharinae</taxon>
        <taxon>Miscanthus</taxon>
    </lineage>
</organism>
<feature type="region of interest" description="Disordered" evidence="1">
    <location>
        <begin position="271"/>
        <end position="317"/>
    </location>
</feature>
<sequence length="405" mass="44309">MSWLARSIAATLSSAHSDDDESEFPSGDKRPPRAFDPTGADTGESDEQPDTPSRGVKGDISELTESLTRRFWGVASFLAPPPVEGETEEEEEEEEETAAAAEVPQSPRIDGIRSDLAEIGGRVKTGISMLSNAGAVAEISRIASSFLPFGSGDQGEEEEGEAVGVTEEVVVFVSNISKHPKTWLDFPLFVDDRHTDDFELSDAQYGHAVAIERLVPNLSYLRTELCSTNMSEACFWKIYFVLLHSKLSKQDAEILSTPQILEAREGLLQSSPTKNKLLSENRNTTEPEESELSSSSIQNKHGVSEAPSFQELTSDPVPNVEADKHLISSTEAEIVDKSVIQEELVMKTEAKSLPTEKSNPHPAEDDDEKEVDDWLQDVDHVPSKTGNTTAVGEEEDVSFSDLEDD</sequence>
<feature type="region of interest" description="Disordered" evidence="1">
    <location>
        <begin position="346"/>
        <end position="405"/>
    </location>
</feature>
<dbReference type="PANTHER" id="PTHR31923">
    <property type="entry name" value="BSD DOMAIN-CONTAINING PROTEIN"/>
    <property type="match status" value="1"/>
</dbReference>
<name>A0A811NX99_9POAL</name>
<dbReference type="InterPro" id="IPR035925">
    <property type="entry name" value="BSD_dom_sf"/>
</dbReference>
<dbReference type="Gene3D" id="1.10.3970.10">
    <property type="entry name" value="BSD domain"/>
    <property type="match status" value="1"/>
</dbReference>
<dbReference type="Proteomes" id="UP000604825">
    <property type="component" value="Unassembled WGS sequence"/>
</dbReference>
<dbReference type="EMBL" id="CAJGYO010000005">
    <property type="protein sequence ID" value="CAD6229701.1"/>
    <property type="molecule type" value="Genomic_DNA"/>
</dbReference>
<feature type="region of interest" description="Disordered" evidence="1">
    <location>
        <begin position="1"/>
        <end position="60"/>
    </location>
</feature>
<accession>A0A811NX99</accession>
<feature type="compositionally biased region" description="Acidic residues" evidence="1">
    <location>
        <begin position="364"/>
        <end position="376"/>
    </location>
</feature>